<evidence type="ECO:0000259" key="2">
    <source>
        <dbReference type="PROSITE" id="PS51707"/>
    </source>
</evidence>
<comment type="caution">
    <text evidence="3">The sequence shown here is derived from an EMBL/GenBank/DDBJ whole genome shotgun (WGS) entry which is preliminary data.</text>
</comment>
<proteinExistence type="predicted"/>
<accession>C0W0K0</accession>
<dbReference type="InterPro" id="IPR023577">
    <property type="entry name" value="CYTH_domain"/>
</dbReference>
<sequence>MVSVAVEVERKFLVAGDGWQQLVRDSQHFGQGYLAASENCLVRVRVGADTAWLTLKGRDMQAGSESGSVSGSISEGGLLKRFEFEYEIPVADGQQLLEQLTYASLEKTRFFLDMPEYDWTVDVFSGRYAGLVLLEIEGSGVESLDAAKLPDWVGAEVSNDPAYANANLAKK</sequence>
<dbReference type="PIRSF" id="PIRSF016487">
    <property type="entry name" value="CYTH_UCP016487"/>
    <property type="match status" value="1"/>
</dbReference>
<dbReference type="Gene3D" id="2.40.320.10">
    <property type="entry name" value="Hypothetical Protein Pfu-838710-001"/>
    <property type="match status" value="1"/>
</dbReference>
<evidence type="ECO:0000256" key="1">
    <source>
        <dbReference type="PIRSR" id="PIRSR016487-1"/>
    </source>
</evidence>
<evidence type="ECO:0000313" key="4">
    <source>
        <dbReference type="Proteomes" id="UP000010301"/>
    </source>
</evidence>
<name>C0W0K0_9ACTO</name>
<dbReference type="InterPro" id="IPR033469">
    <property type="entry name" value="CYTH-like_dom_sf"/>
</dbReference>
<dbReference type="Proteomes" id="UP000010301">
    <property type="component" value="Unassembled WGS sequence"/>
</dbReference>
<dbReference type="PANTHER" id="PTHR40114">
    <property type="entry name" value="SLR0698 PROTEIN"/>
    <property type="match status" value="1"/>
</dbReference>
<dbReference type="InterPro" id="IPR012042">
    <property type="entry name" value="NeuTTM/CthTTM-like"/>
</dbReference>
<feature type="active site" description="Proton acceptor" evidence="1">
    <location>
        <position position="33"/>
    </location>
</feature>
<dbReference type="eggNOG" id="COG2954">
    <property type="taxonomic scope" value="Bacteria"/>
</dbReference>
<reference evidence="3 4" key="1">
    <citation type="submission" date="2009-01" db="EMBL/GenBank/DDBJ databases">
        <authorList>
            <person name="Qin X."/>
            <person name="Bachman B."/>
            <person name="Battles P."/>
            <person name="Bell A."/>
            <person name="Bess C."/>
            <person name="Bickham C."/>
            <person name="Chaboub L."/>
            <person name="Chen D."/>
            <person name="Coyle M."/>
            <person name="Deiros D.R."/>
            <person name="Dinh H."/>
            <person name="Forbes L."/>
            <person name="Fowler G."/>
            <person name="Francisco L."/>
            <person name="Fu Q."/>
            <person name="Gubbala S."/>
            <person name="Hale W."/>
            <person name="Han Y."/>
            <person name="Hemphill L."/>
            <person name="Highlander S.K."/>
            <person name="Hirani K."/>
            <person name="Hogues M."/>
            <person name="Jackson L."/>
            <person name="Jakkamsetti A."/>
            <person name="Javaid M."/>
            <person name="Jiang H."/>
            <person name="Korchina V."/>
            <person name="Kovar C."/>
            <person name="Lara F."/>
            <person name="Lee S."/>
            <person name="Mata R."/>
            <person name="Mathew T."/>
            <person name="Moen C."/>
            <person name="Morales K."/>
            <person name="Munidasa M."/>
            <person name="Nazareth L."/>
            <person name="Ngo R."/>
            <person name="Nguyen L."/>
            <person name="Okwuonu G."/>
            <person name="Ongeri F."/>
            <person name="Patil S."/>
            <person name="Petrosino J."/>
            <person name="Pham C."/>
            <person name="Pham P."/>
            <person name="Pu L.-L."/>
            <person name="Puazo M."/>
            <person name="Raj R."/>
            <person name="Reid J."/>
            <person name="Rouhana J."/>
            <person name="Saada N."/>
            <person name="Shang Y."/>
            <person name="Simmons D."/>
            <person name="Thornton R."/>
            <person name="Warren J."/>
            <person name="Weissenberger G."/>
            <person name="Zhang J."/>
            <person name="Zhang L."/>
            <person name="Zhou C."/>
            <person name="Zhu D."/>
            <person name="Muzny D."/>
            <person name="Worley K."/>
            <person name="Gibbs R."/>
        </authorList>
    </citation>
    <scope>NUCLEOTIDE SEQUENCE [LARGE SCALE GENOMIC DNA]</scope>
    <source>
        <strain evidence="3 4">DSM 15436</strain>
    </source>
</reference>
<evidence type="ECO:0000313" key="3">
    <source>
        <dbReference type="EMBL" id="EEH64059.1"/>
    </source>
</evidence>
<dbReference type="EMBL" id="ACFG01000030">
    <property type="protein sequence ID" value="EEH64059.1"/>
    <property type="molecule type" value="Genomic_DNA"/>
</dbReference>
<dbReference type="HOGENOM" id="CLU_109545_1_0_11"/>
<feature type="domain" description="CYTH" evidence="2">
    <location>
        <begin position="5"/>
        <end position="171"/>
    </location>
</feature>
<dbReference type="SUPFAM" id="SSF55154">
    <property type="entry name" value="CYTH-like phosphatases"/>
    <property type="match status" value="1"/>
</dbReference>
<gene>
    <name evidence="3" type="ORF">HMPREF0044_1078</name>
</gene>
<dbReference type="CDD" id="cd07891">
    <property type="entry name" value="CYTH-like_CthTTM-like_1"/>
    <property type="match status" value="1"/>
</dbReference>
<dbReference type="SMART" id="SM01118">
    <property type="entry name" value="CYTH"/>
    <property type="match status" value="1"/>
</dbReference>
<protein>
    <submittedName>
        <fullName evidence="3">Adenylate cyclase</fullName>
    </submittedName>
</protein>
<dbReference type="Pfam" id="PF01928">
    <property type="entry name" value="CYTH"/>
    <property type="match status" value="1"/>
</dbReference>
<dbReference type="AlphaFoldDB" id="C0W0K0"/>
<dbReference type="PANTHER" id="PTHR40114:SF1">
    <property type="entry name" value="SLR0698 PROTEIN"/>
    <property type="match status" value="1"/>
</dbReference>
<dbReference type="STRING" id="525245.HMPREF0044_1078"/>
<organism evidence="3 4">
    <name type="scientific">Gleimia coleocanis DSM 15436</name>
    <dbReference type="NCBI Taxonomy" id="525245"/>
    <lineage>
        <taxon>Bacteria</taxon>
        <taxon>Bacillati</taxon>
        <taxon>Actinomycetota</taxon>
        <taxon>Actinomycetes</taxon>
        <taxon>Actinomycetales</taxon>
        <taxon>Actinomycetaceae</taxon>
        <taxon>Gleimia</taxon>
    </lineage>
</organism>
<keyword evidence="4" id="KW-1185">Reference proteome</keyword>
<dbReference type="PROSITE" id="PS51707">
    <property type="entry name" value="CYTH"/>
    <property type="match status" value="1"/>
</dbReference>